<keyword evidence="2" id="KW-0812">Transmembrane</keyword>
<reference evidence="4" key="1">
    <citation type="journal article" date="2019" name="Int. J. Syst. Evol. Microbiol.">
        <title>The Global Catalogue of Microorganisms (GCM) 10K type strain sequencing project: providing services to taxonomists for standard genome sequencing and annotation.</title>
        <authorList>
            <consortium name="The Broad Institute Genomics Platform"/>
            <consortium name="The Broad Institute Genome Sequencing Center for Infectious Disease"/>
            <person name="Wu L."/>
            <person name="Ma J."/>
        </authorList>
    </citation>
    <scope>NUCLEOTIDE SEQUENCE [LARGE SCALE GENOMIC DNA]</scope>
    <source>
        <strain evidence="4">JCM 14307</strain>
    </source>
</reference>
<sequence length="288" mass="29841">MPVSNQQPPYGQPPQQPYGQQPQYQGQPPYGQQQYGGYPPPPPPPSGSNKTILIVFTVVVVMVVLGAGIFVVSRFTGGSDDTATTQPSPSTSQEPTNDAPTDPSATPSDPSDTPTAPASTPSAGAQPCRGCMAGITVNGSIKALKAKGYVCKTDGSRDIQCSKGNLDVTVYPDYTEKAYVERIQVSGGSSAKVQDCPQCIRGAVAALKQGLPSVLPLFIPSASIRKELIAFAALGSAVPASGPSAVRDLPIEGSYRASTHGYSGATVGKNGKYSSYYSTSLYVDGWSG</sequence>
<feature type="transmembrane region" description="Helical" evidence="2">
    <location>
        <begin position="52"/>
        <end position="72"/>
    </location>
</feature>
<evidence type="ECO:0000313" key="4">
    <source>
        <dbReference type="Proteomes" id="UP001500280"/>
    </source>
</evidence>
<feature type="compositionally biased region" description="Low complexity" evidence="1">
    <location>
        <begin position="17"/>
        <end position="37"/>
    </location>
</feature>
<evidence type="ECO:0000256" key="2">
    <source>
        <dbReference type="SAM" id="Phobius"/>
    </source>
</evidence>
<feature type="region of interest" description="Disordered" evidence="1">
    <location>
        <begin position="1"/>
        <end position="46"/>
    </location>
</feature>
<keyword evidence="4" id="KW-1185">Reference proteome</keyword>
<feature type="compositionally biased region" description="Low complexity" evidence="1">
    <location>
        <begin position="79"/>
        <end position="123"/>
    </location>
</feature>
<keyword evidence="2" id="KW-1133">Transmembrane helix</keyword>
<organism evidence="3 4">
    <name type="scientific">Kribbella yunnanensis</name>
    <dbReference type="NCBI Taxonomy" id="190194"/>
    <lineage>
        <taxon>Bacteria</taxon>
        <taxon>Bacillati</taxon>
        <taxon>Actinomycetota</taxon>
        <taxon>Actinomycetes</taxon>
        <taxon>Propionibacteriales</taxon>
        <taxon>Kribbellaceae</taxon>
        <taxon>Kribbella</taxon>
    </lineage>
</organism>
<comment type="caution">
    <text evidence="3">The sequence shown here is derived from an EMBL/GenBank/DDBJ whole genome shotgun (WGS) entry which is preliminary data.</text>
</comment>
<name>A0ABP4S6R8_9ACTN</name>
<proteinExistence type="predicted"/>
<keyword evidence="2" id="KW-0472">Membrane</keyword>
<accession>A0ABP4S6R8</accession>
<evidence type="ECO:0000256" key="1">
    <source>
        <dbReference type="SAM" id="MobiDB-lite"/>
    </source>
</evidence>
<feature type="region of interest" description="Disordered" evidence="1">
    <location>
        <begin position="75"/>
        <end position="125"/>
    </location>
</feature>
<protein>
    <submittedName>
        <fullName evidence="3">Uncharacterized protein</fullName>
    </submittedName>
</protein>
<evidence type="ECO:0000313" key="3">
    <source>
        <dbReference type="EMBL" id="GAA1667176.1"/>
    </source>
</evidence>
<gene>
    <name evidence="3" type="ORF">GCM10009745_06800</name>
</gene>
<dbReference type="EMBL" id="BAAANF010000002">
    <property type="protein sequence ID" value="GAA1667176.1"/>
    <property type="molecule type" value="Genomic_DNA"/>
</dbReference>
<dbReference type="Proteomes" id="UP001500280">
    <property type="component" value="Unassembled WGS sequence"/>
</dbReference>